<reference evidence="2" key="2">
    <citation type="submission" date="2014-07" db="EMBL/GenBank/DDBJ databases">
        <authorList>
            <person name="Hull J."/>
        </authorList>
    </citation>
    <scope>NUCLEOTIDE SEQUENCE</scope>
</reference>
<proteinExistence type="predicted"/>
<accession>A0A0A9WPR0</accession>
<protein>
    <submittedName>
        <fullName evidence="2">Retrovirus-related Pol polyprotein from transposon TNT 1-94</fullName>
    </submittedName>
</protein>
<reference evidence="2" key="1">
    <citation type="journal article" date="2014" name="PLoS ONE">
        <title>Transcriptome-Based Identification of ABC Transporters in the Western Tarnished Plant Bug Lygus hesperus.</title>
        <authorList>
            <person name="Hull J.J."/>
            <person name="Chaney K."/>
            <person name="Geib S.M."/>
            <person name="Fabrick J.A."/>
            <person name="Brent C.S."/>
            <person name="Walsh D."/>
            <person name="Lavine L.C."/>
        </authorList>
    </citation>
    <scope>NUCLEOTIDE SEQUENCE</scope>
</reference>
<feature type="domain" description="GAG-pre-integrase" evidence="1">
    <location>
        <begin position="26"/>
        <end position="69"/>
    </location>
</feature>
<evidence type="ECO:0000259" key="1">
    <source>
        <dbReference type="Pfam" id="PF13976"/>
    </source>
</evidence>
<feature type="non-terminal residue" evidence="2">
    <location>
        <position position="116"/>
    </location>
</feature>
<gene>
    <name evidence="2" type="primary">POLX_79</name>
    <name evidence="2" type="ORF">CM83_105840</name>
</gene>
<organism evidence="2">
    <name type="scientific">Lygus hesperus</name>
    <name type="common">Western plant bug</name>
    <dbReference type="NCBI Taxonomy" id="30085"/>
    <lineage>
        <taxon>Eukaryota</taxon>
        <taxon>Metazoa</taxon>
        <taxon>Ecdysozoa</taxon>
        <taxon>Arthropoda</taxon>
        <taxon>Hexapoda</taxon>
        <taxon>Insecta</taxon>
        <taxon>Pterygota</taxon>
        <taxon>Neoptera</taxon>
        <taxon>Paraneoptera</taxon>
        <taxon>Hemiptera</taxon>
        <taxon>Heteroptera</taxon>
        <taxon>Panheteroptera</taxon>
        <taxon>Cimicomorpha</taxon>
        <taxon>Miridae</taxon>
        <taxon>Mirini</taxon>
        <taxon>Lygus</taxon>
    </lineage>
</organism>
<dbReference type="PANTHER" id="PTHR42648:SF28">
    <property type="entry name" value="TRANSPOSON-ENCODED PROTEIN WITH RIBONUCLEASE H-LIKE AND RETROVIRUS ZINC FINGER-LIKE DOMAINS"/>
    <property type="match status" value="1"/>
</dbReference>
<sequence>LEGEMAYTVFPEGKANEVTTWEMIDWHWRLRHVNFQDLKNANRAKQLQGLDFDISSDVPECEVCIQGKMIIAPFPKREGPRTTELLEIVHSDVFGPVRNESNGGARYYVTFIDEHS</sequence>
<dbReference type="PANTHER" id="PTHR42648">
    <property type="entry name" value="TRANSPOSASE, PUTATIVE-RELATED"/>
    <property type="match status" value="1"/>
</dbReference>
<name>A0A0A9WPR0_LYGHE</name>
<evidence type="ECO:0000313" key="2">
    <source>
        <dbReference type="EMBL" id="JAG08473.1"/>
    </source>
</evidence>
<dbReference type="Pfam" id="PF13976">
    <property type="entry name" value="gag_pre-integrs"/>
    <property type="match status" value="1"/>
</dbReference>
<dbReference type="EMBL" id="GBHO01035131">
    <property type="protein sequence ID" value="JAG08473.1"/>
    <property type="molecule type" value="Transcribed_RNA"/>
</dbReference>
<dbReference type="InterPro" id="IPR039537">
    <property type="entry name" value="Retrotran_Ty1/copia-like"/>
</dbReference>
<feature type="non-terminal residue" evidence="2">
    <location>
        <position position="1"/>
    </location>
</feature>
<dbReference type="AlphaFoldDB" id="A0A0A9WPR0"/>
<dbReference type="InterPro" id="IPR025724">
    <property type="entry name" value="GAG-pre-integrase_dom"/>
</dbReference>